<dbReference type="OrthoDB" id="448532at2759"/>
<feature type="region of interest" description="Disordered" evidence="1">
    <location>
        <begin position="484"/>
        <end position="509"/>
    </location>
</feature>
<organism evidence="2 3">
    <name type="scientific">Symbiodinium natans</name>
    <dbReference type="NCBI Taxonomy" id="878477"/>
    <lineage>
        <taxon>Eukaryota</taxon>
        <taxon>Sar</taxon>
        <taxon>Alveolata</taxon>
        <taxon>Dinophyceae</taxon>
        <taxon>Suessiales</taxon>
        <taxon>Symbiodiniaceae</taxon>
        <taxon>Symbiodinium</taxon>
    </lineage>
</organism>
<protein>
    <submittedName>
        <fullName evidence="2">Uncharacterized protein</fullName>
    </submittedName>
</protein>
<dbReference type="EMBL" id="CAJNDS010000366">
    <property type="protein sequence ID" value="CAE7198086.1"/>
    <property type="molecule type" value="Genomic_DNA"/>
</dbReference>
<dbReference type="Proteomes" id="UP000604046">
    <property type="component" value="Unassembled WGS sequence"/>
</dbReference>
<name>A0A812J6F5_9DINO</name>
<feature type="compositionally biased region" description="Low complexity" evidence="1">
    <location>
        <begin position="484"/>
        <end position="495"/>
    </location>
</feature>
<sequence>MDFDLELRAAVSRVGLITQLDSCWPDLLREEQLVGAVPQGPPSVPSVQVNDVVGAECPTVPSFVPRTSGSCRLPVCESGDRARAIALWSTIIVAGAASTPVGLLVINAPDDETAKKILLDVFARKATATLRSRAGSLLQYLRWVRVSYVDRITIFPLEEVRLYNYVCFLRENSAPPTKAERFVQSARFACTLLGAETCLVQISSRVTGATVEAVKKRALRKRPPFTVAQVKRLESIACGEPSVAAIFAGYMCALIYARLRFSDLQMCYNEPTVDAYEGKSVIDFGLYGTKTSSRRRATVFRLLPASATGPGLLEDDWLLKWMENRQAMGLIASEDDPMMPSPTPDGTFHAFKLSSSDACVWLRELLCGTASADELVDLGTHSAKATVLSWLTKVGAPPKLQRRAGYHVGKAGRSELEYGHDAAADILRNIEQVLQIIRAGLFDPDLPRLRRWTGCTDFNSALAQLDTKAEPAAKRSKRVSALLRSSSSELSSSSSSDDESSGSGKEDDAGQLAASRETCVLNGPAVLDSLHYFRHDARGTIHCAQAVCDDDAVVFLCGRLATSAHSKLDNRPAVLLNPCASCFRGD</sequence>
<gene>
    <name evidence="2" type="ORF">SNAT2548_LOCUS5674</name>
</gene>
<dbReference type="AlphaFoldDB" id="A0A812J6F5"/>
<keyword evidence="3" id="KW-1185">Reference proteome</keyword>
<evidence type="ECO:0000313" key="2">
    <source>
        <dbReference type="EMBL" id="CAE7198086.1"/>
    </source>
</evidence>
<proteinExistence type="predicted"/>
<evidence type="ECO:0000313" key="3">
    <source>
        <dbReference type="Proteomes" id="UP000604046"/>
    </source>
</evidence>
<accession>A0A812J6F5</accession>
<evidence type="ECO:0000256" key="1">
    <source>
        <dbReference type="SAM" id="MobiDB-lite"/>
    </source>
</evidence>
<comment type="caution">
    <text evidence="2">The sequence shown here is derived from an EMBL/GenBank/DDBJ whole genome shotgun (WGS) entry which is preliminary data.</text>
</comment>
<reference evidence="2" key="1">
    <citation type="submission" date="2021-02" db="EMBL/GenBank/DDBJ databases">
        <authorList>
            <person name="Dougan E. K."/>
            <person name="Rhodes N."/>
            <person name="Thang M."/>
            <person name="Chan C."/>
        </authorList>
    </citation>
    <scope>NUCLEOTIDE SEQUENCE</scope>
</reference>